<reference evidence="2" key="1">
    <citation type="submission" date="2023-11" db="EMBL/GenBank/DDBJ databases">
        <title>Genome assemblies of two species of porcelain crab, Petrolisthes cinctipes and Petrolisthes manimaculis (Anomura: Porcellanidae).</title>
        <authorList>
            <person name="Angst P."/>
        </authorList>
    </citation>
    <scope>NUCLEOTIDE SEQUENCE</scope>
    <source>
        <strain evidence="2">PB745_02</strain>
        <tissue evidence="2">Gill</tissue>
    </source>
</reference>
<keyword evidence="1" id="KW-0175">Coiled coil</keyword>
<keyword evidence="3" id="KW-1185">Reference proteome</keyword>
<evidence type="ECO:0000313" key="3">
    <source>
        <dbReference type="Proteomes" id="UP001292094"/>
    </source>
</evidence>
<dbReference type="Proteomes" id="UP001292094">
    <property type="component" value="Unassembled WGS sequence"/>
</dbReference>
<comment type="caution">
    <text evidence="2">The sequence shown here is derived from an EMBL/GenBank/DDBJ whole genome shotgun (WGS) entry which is preliminary data.</text>
</comment>
<gene>
    <name evidence="2" type="ORF">Pmani_020769</name>
</gene>
<dbReference type="EMBL" id="JAWZYT010001999">
    <property type="protein sequence ID" value="KAK4307465.1"/>
    <property type="molecule type" value="Genomic_DNA"/>
</dbReference>
<organism evidence="2 3">
    <name type="scientific">Petrolisthes manimaculis</name>
    <dbReference type="NCBI Taxonomy" id="1843537"/>
    <lineage>
        <taxon>Eukaryota</taxon>
        <taxon>Metazoa</taxon>
        <taxon>Ecdysozoa</taxon>
        <taxon>Arthropoda</taxon>
        <taxon>Crustacea</taxon>
        <taxon>Multicrustacea</taxon>
        <taxon>Malacostraca</taxon>
        <taxon>Eumalacostraca</taxon>
        <taxon>Eucarida</taxon>
        <taxon>Decapoda</taxon>
        <taxon>Pleocyemata</taxon>
        <taxon>Anomura</taxon>
        <taxon>Galatheoidea</taxon>
        <taxon>Porcellanidae</taxon>
        <taxon>Petrolisthes</taxon>
    </lineage>
</organism>
<evidence type="ECO:0000256" key="1">
    <source>
        <dbReference type="SAM" id="Coils"/>
    </source>
</evidence>
<protein>
    <submittedName>
        <fullName evidence="2">Uncharacterized protein</fullName>
    </submittedName>
</protein>
<sequence>MSLEIKKRKAVRAEPRIRWWKLNEDEYSRKFREEVSQVLGDKIEEDRWETISEVVRQKAKKVLGVTSGRRKEDNETWGWNEEVQESISKKKRAKMKWDRQMDEESKQEYKEMQSTAKKEVAKAKDRAYEKLYEKLDSREGEKDFYRLARQRDRAGRDVQHVKMIKDVDGNILTSEESVLRRWKEYVEELMNIENVRERRLEELEEWNEEVQEISRDEVRKAMKKMKAGKAVGPDSIPVEAWRSLGEMAVGPDSIPVEAWRSLGEMAVELFTRLFNKILLGERMPEEWRKCSGPNFQEQGGCARLWQL</sequence>
<accession>A0AAE1PHQ3</accession>
<proteinExistence type="predicted"/>
<dbReference type="PANTHER" id="PTHR47510:SF3">
    <property type="entry name" value="ENDO_EXONUCLEASE_PHOSPHATASE DOMAIN-CONTAINING PROTEIN"/>
    <property type="match status" value="1"/>
</dbReference>
<evidence type="ECO:0000313" key="2">
    <source>
        <dbReference type="EMBL" id="KAK4307465.1"/>
    </source>
</evidence>
<dbReference type="PANTHER" id="PTHR47510">
    <property type="entry name" value="REVERSE TRANSCRIPTASE DOMAIN-CONTAINING PROTEIN"/>
    <property type="match status" value="1"/>
</dbReference>
<dbReference type="AlphaFoldDB" id="A0AAE1PHQ3"/>
<feature type="coiled-coil region" evidence="1">
    <location>
        <begin position="189"/>
        <end position="216"/>
    </location>
</feature>
<name>A0AAE1PHQ3_9EUCA</name>